<evidence type="ECO:0000256" key="2">
    <source>
        <dbReference type="SAM" id="Phobius"/>
    </source>
</evidence>
<dbReference type="PANTHER" id="PTHR33474:SF2">
    <property type="entry name" value="TRANSMEMBRANE PROTEIN"/>
    <property type="match status" value="1"/>
</dbReference>
<evidence type="ECO:0000256" key="1">
    <source>
        <dbReference type="SAM" id="MobiDB-lite"/>
    </source>
</evidence>
<name>A0A2N9J410_FAGSY</name>
<keyword evidence="2" id="KW-1133">Transmembrane helix</keyword>
<dbReference type="AlphaFoldDB" id="A0A2N9J410"/>
<proteinExistence type="predicted"/>
<keyword evidence="2" id="KW-0472">Membrane</keyword>
<keyword evidence="2" id="KW-0812">Transmembrane</keyword>
<reference evidence="3" key="1">
    <citation type="submission" date="2018-02" db="EMBL/GenBank/DDBJ databases">
        <authorList>
            <person name="Cohen D.B."/>
            <person name="Kent A.D."/>
        </authorList>
    </citation>
    <scope>NUCLEOTIDE SEQUENCE</scope>
</reference>
<dbReference type="PANTHER" id="PTHR33474">
    <property type="entry name" value="TRANSMEMBRANE PROTEIN"/>
    <property type="match status" value="1"/>
</dbReference>
<protein>
    <submittedName>
        <fullName evidence="3">Uncharacterized protein</fullName>
    </submittedName>
</protein>
<evidence type="ECO:0000313" key="3">
    <source>
        <dbReference type="EMBL" id="SPD31912.1"/>
    </source>
</evidence>
<organism evidence="3">
    <name type="scientific">Fagus sylvatica</name>
    <name type="common">Beechnut</name>
    <dbReference type="NCBI Taxonomy" id="28930"/>
    <lineage>
        <taxon>Eukaryota</taxon>
        <taxon>Viridiplantae</taxon>
        <taxon>Streptophyta</taxon>
        <taxon>Embryophyta</taxon>
        <taxon>Tracheophyta</taxon>
        <taxon>Spermatophyta</taxon>
        <taxon>Magnoliopsida</taxon>
        <taxon>eudicotyledons</taxon>
        <taxon>Gunneridae</taxon>
        <taxon>Pentapetalae</taxon>
        <taxon>rosids</taxon>
        <taxon>fabids</taxon>
        <taxon>Fagales</taxon>
        <taxon>Fagaceae</taxon>
        <taxon>Fagus</taxon>
    </lineage>
</organism>
<feature type="compositionally biased region" description="Basic and acidic residues" evidence="1">
    <location>
        <begin position="58"/>
        <end position="68"/>
    </location>
</feature>
<accession>A0A2N9J410</accession>
<dbReference type="EMBL" id="OIVN01006381">
    <property type="protein sequence ID" value="SPD31912.1"/>
    <property type="molecule type" value="Genomic_DNA"/>
</dbReference>
<gene>
    <name evidence="3" type="ORF">FSB_LOCUS59794</name>
</gene>
<sequence length="93" mass="10252">MASNTLHLLVMILAFSNLFFLDAVPISRRRNLLHAIASHQDIVPSRSIYGVSTRQPLEEELNKGRNDLEFTTDYPGSGANNHHTPTTPPAGKA</sequence>
<feature type="transmembrane region" description="Helical" evidence="2">
    <location>
        <begin position="6"/>
        <end position="24"/>
    </location>
</feature>
<feature type="region of interest" description="Disordered" evidence="1">
    <location>
        <begin position="58"/>
        <end position="93"/>
    </location>
</feature>